<comment type="caution">
    <text evidence="1">The sequence shown here is derived from an EMBL/GenBank/DDBJ whole genome shotgun (WGS) entry which is preliminary data.</text>
</comment>
<keyword evidence="2" id="KW-1185">Reference proteome</keyword>
<accession>A0A8K0P890</accession>
<evidence type="ECO:0008006" key="3">
    <source>
        <dbReference type="Google" id="ProtNLM"/>
    </source>
</evidence>
<organism evidence="1 2">
    <name type="scientific">Ladona fulva</name>
    <name type="common">Scarce chaser dragonfly</name>
    <name type="synonym">Libellula fulva</name>
    <dbReference type="NCBI Taxonomy" id="123851"/>
    <lineage>
        <taxon>Eukaryota</taxon>
        <taxon>Metazoa</taxon>
        <taxon>Ecdysozoa</taxon>
        <taxon>Arthropoda</taxon>
        <taxon>Hexapoda</taxon>
        <taxon>Insecta</taxon>
        <taxon>Pterygota</taxon>
        <taxon>Palaeoptera</taxon>
        <taxon>Odonata</taxon>
        <taxon>Epiprocta</taxon>
        <taxon>Anisoptera</taxon>
        <taxon>Libelluloidea</taxon>
        <taxon>Libellulidae</taxon>
        <taxon>Ladona</taxon>
    </lineage>
</organism>
<evidence type="ECO:0000313" key="2">
    <source>
        <dbReference type="Proteomes" id="UP000792457"/>
    </source>
</evidence>
<proteinExistence type="predicted"/>
<evidence type="ECO:0000313" key="1">
    <source>
        <dbReference type="EMBL" id="KAG8237591.1"/>
    </source>
</evidence>
<dbReference type="AlphaFoldDB" id="A0A8K0P890"/>
<feature type="non-terminal residue" evidence="1">
    <location>
        <position position="123"/>
    </location>
</feature>
<reference evidence="1" key="1">
    <citation type="submission" date="2013-04" db="EMBL/GenBank/DDBJ databases">
        <authorList>
            <person name="Qu J."/>
            <person name="Murali S.C."/>
            <person name="Bandaranaike D."/>
            <person name="Bellair M."/>
            <person name="Blankenburg K."/>
            <person name="Chao H."/>
            <person name="Dinh H."/>
            <person name="Doddapaneni H."/>
            <person name="Downs B."/>
            <person name="Dugan-Rocha S."/>
            <person name="Elkadiri S."/>
            <person name="Gnanaolivu R.D."/>
            <person name="Hernandez B."/>
            <person name="Javaid M."/>
            <person name="Jayaseelan J.C."/>
            <person name="Lee S."/>
            <person name="Li M."/>
            <person name="Ming W."/>
            <person name="Munidasa M."/>
            <person name="Muniz J."/>
            <person name="Nguyen L."/>
            <person name="Ongeri F."/>
            <person name="Osuji N."/>
            <person name="Pu L.-L."/>
            <person name="Puazo M."/>
            <person name="Qu C."/>
            <person name="Quiroz J."/>
            <person name="Raj R."/>
            <person name="Weissenberger G."/>
            <person name="Xin Y."/>
            <person name="Zou X."/>
            <person name="Han Y."/>
            <person name="Richards S."/>
            <person name="Worley K."/>
            <person name="Muzny D."/>
            <person name="Gibbs R."/>
        </authorList>
    </citation>
    <scope>NUCLEOTIDE SEQUENCE</scope>
    <source>
        <strain evidence="1">Sampled in the wild</strain>
    </source>
</reference>
<name>A0A8K0P890_LADFU</name>
<reference evidence="1" key="2">
    <citation type="submission" date="2017-10" db="EMBL/GenBank/DDBJ databases">
        <title>Ladona fulva Genome sequencing and assembly.</title>
        <authorList>
            <person name="Murali S."/>
            <person name="Richards S."/>
            <person name="Bandaranaike D."/>
            <person name="Bellair M."/>
            <person name="Blankenburg K."/>
            <person name="Chao H."/>
            <person name="Dinh H."/>
            <person name="Doddapaneni H."/>
            <person name="Dugan-Rocha S."/>
            <person name="Elkadiri S."/>
            <person name="Gnanaolivu R."/>
            <person name="Hernandez B."/>
            <person name="Skinner E."/>
            <person name="Javaid M."/>
            <person name="Lee S."/>
            <person name="Li M."/>
            <person name="Ming W."/>
            <person name="Munidasa M."/>
            <person name="Muniz J."/>
            <person name="Nguyen L."/>
            <person name="Hughes D."/>
            <person name="Osuji N."/>
            <person name="Pu L.-L."/>
            <person name="Puazo M."/>
            <person name="Qu C."/>
            <person name="Quiroz J."/>
            <person name="Raj R."/>
            <person name="Weissenberger G."/>
            <person name="Xin Y."/>
            <person name="Zou X."/>
            <person name="Han Y."/>
            <person name="Worley K."/>
            <person name="Muzny D."/>
            <person name="Gibbs R."/>
        </authorList>
    </citation>
    <scope>NUCLEOTIDE SEQUENCE</scope>
    <source>
        <strain evidence="1">Sampled in the wild</strain>
    </source>
</reference>
<dbReference type="EMBL" id="KZ309189">
    <property type="protein sequence ID" value="KAG8237591.1"/>
    <property type="molecule type" value="Genomic_DNA"/>
</dbReference>
<protein>
    <recommendedName>
        <fullName evidence="3">Reverse transcriptase</fullName>
    </recommendedName>
</protein>
<gene>
    <name evidence="1" type="ORF">J437_LFUL003319</name>
</gene>
<dbReference type="Proteomes" id="UP000792457">
    <property type="component" value="Unassembled WGS sequence"/>
</dbReference>
<sequence>WLAIVKRVRKGKVKNDFNVYRPISILPALDEVIEKNGTKSLMNLAQKYNHVSLQQYVEFLDFQKAFDVTKTITLLQKLCNIGIRGMKYKCFDSKPQNRKLMVKFKMLSVKAVMFKVVYLNVLS</sequence>